<evidence type="ECO:0000256" key="1">
    <source>
        <dbReference type="SAM" id="MobiDB-lite"/>
    </source>
</evidence>
<protein>
    <recommendedName>
        <fullName evidence="5">Repetin</fullName>
    </recommendedName>
</protein>
<name>A0ABZ1FJU2_9ACTN</name>
<dbReference type="Proteomes" id="UP001344251">
    <property type="component" value="Chromosome"/>
</dbReference>
<evidence type="ECO:0000313" key="4">
    <source>
        <dbReference type="Proteomes" id="UP001344251"/>
    </source>
</evidence>
<feature type="region of interest" description="Disordered" evidence="1">
    <location>
        <begin position="30"/>
        <end position="49"/>
    </location>
</feature>
<feature type="signal peptide" evidence="2">
    <location>
        <begin position="1"/>
        <end position="20"/>
    </location>
</feature>
<reference evidence="3 4" key="1">
    <citation type="submission" date="2022-10" db="EMBL/GenBank/DDBJ databases">
        <title>The complete genomes of actinobacterial strains from the NBC collection.</title>
        <authorList>
            <person name="Joergensen T.S."/>
            <person name="Alvarez Arevalo M."/>
            <person name="Sterndorff E.B."/>
            <person name="Faurdal D."/>
            <person name="Vuksanovic O."/>
            <person name="Mourched A.-S."/>
            <person name="Charusanti P."/>
            <person name="Shaw S."/>
            <person name="Blin K."/>
            <person name="Weber T."/>
        </authorList>
    </citation>
    <scope>NUCLEOTIDE SEQUENCE [LARGE SCALE GENOMIC DNA]</scope>
    <source>
        <strain evidence="3 4">NBC 01774</strain>
    </source>
</reference>
<gene>
    <name evidence="3" type="ORF">OG863_23665</name>
</gene>
<keyword evidence="2" id="KW-0732">Signal</keyword>
<evidence type="ECO:0000313" key="3">
    <source>
        <dbReference type="EMBL" id="WSB70709.1"/>
    </source>
</evidence>
<keyword evidence="4" id="KW-1185">Reference proteome</keyword>
<sequence length="210" mass="21172">MALAAAVLAASAGLSSSASASATASASAATTVSSSSDTPDTVAGGANAAGLGRVSGRARVFYRYSPHDDIRFSVDAKAAPFSRPVNGLPHGMPTDARGTVTISHWSPEKKQGRRAEASVDCLVTGGDSATLSAVVTKSEDPEEIGERMGFSVKNGGPGRGRFGFSWAVSNVDVVDGHATSPHVGTCMAPAPFASVIKGGFKVAHAELPAE</sequence>
<proteinExistence type="predicted"/>
<feature type="chain" id="PRO_5045820373" description="Repetin" evidence="2">
    <location>
        <begin position="21"/>
        <end position="210"/>
    </location>
</feature>
<evidence type="ECO:0000256" key="2">
    <source>
        <dbReference type="SAM" id="SignalP"/>
    </source>
</evidence>
<dbReference type="EMBL" id="CP109106">
    <property type="protein sequence ID" value="WSB70709.1"/>
    <property type="molecule type" value="Genomic_DNA"/>
</dbReference>
<dbReference type="RefSeq" id="WP_326620237.1">
    <property type="nucleotide sequence ID" value="NZ_CP109106.1"/>
</dbReference>
<accession>A0ABZ1FJU2</accession>
<evidence type="ECO:0008006" key="5">
    <source>
        <dbReference type="Google" id="ProtNLM"/>
    </source>
</evidence>
<organism evidence="3 4">
    <name type="scientific">Streptomyces decoyicus</name>
    <dbReference type="NCBI Taxonomy" id="249567"/>
    <lineage>
        <taxon>Bacteria</taxon>
        <taxon>Bacillati</taxon>
        <taxon>Actinomycetota</taxon>
        <taxon>Actinomycetes</taxon>
        <taxon>Kitasatosporales</taxon>
        <taxon>Streptomycetaceae</taxon>
        <taxon>Streptomyces</taxon>
    </lineage>
</organism>